<dbReference type="Pfam" id="PF00098">
    <property type="entry name" value="zf-CCHC"/>
    <property type="match status" value="1"/>
</dbReference>
<gene>
    <name evidence="3" type="ORF">FWK35_00008906</name>
</gene>
<dbReference type="SUPFAM" id="SSF57756">
    <property type="entry name" value="Retrovirus zinc finger-like domains"/>
    <property type="match status" value="1"/>
</dbReference>
<dbReference type="AlphaFoldDB" id="A0A6G0ZEG1"/>
<dbReference type="EMBL" id="VUJU01000644">
    <property type="protein sequence ID" value="KAF0769129.1"/>
    <property type="molecule type" value="Genomic_DNA"/>
</dbReference>
<sequence length="169" mass="19651">MFNKACSNHHRLLHHQCPVRRSLHTNAIEFYKTTSEKINKRFRAVHRKDLSHALTVSSKSKNNTQTVQSLALSVFMSNISQAIQIILLARNINSFEEAVVVLIDMEQEKRKFNKTGDKPNKDKSTIKCFRCDKIGHYANECRLGQVKFCKCCKLKNHYISECRQLKRLT</sequence>
<name>A0A6G0ZEG1_APHCR</name>
<dbReference type="SMART" id="SM00343">
    <property type="entry name" value="ZnF_C2HC"/>
    <property type="match status" value="2"/>
</dbReference>
<evidence type="ECO:0000256" key="1">
    <source>
        <dbReference type="PROSITE-ProRule" id="PRU00047"/>
    </source>
</evidence>
<dbReference type="Proteomes" id="UP000478052">
    <property type="component" value="Unassembled WGS sequence"/>
</dbReference>
<organism evidence="3 4">
    <name type="scientific">Aphis craccivora</name>
    <name type="common">Cowpea aphid</name>
    <dbReference type="NCBI Taxonomy" id="307492"/>
    <lineage>
        <taxon>Eukaryota</taxon>
        <taxon>Metazoa</taxon>
        <taxon>Ecdysozoa</taxon>
        <taxon>Arthropoda</taxon>
        <taxon>Hexapoda</taxon>
        <taxon>Insecta</taxon>
        <taxon>Pterygota</taxon>
        <taxon>Neoptera</taxon>
        <taxon>Paraneoptera</taxon>
        <taxon>Hemiptera</taxon>
        <taxon>Sternorrhyncha</taxon>
        <taxon>Aphidomorpha</taxon>
        <taxon>Aphidoidea</taxon>
        <taxon>Aphididae</taxon>
        <taxon>Aphidini</taxon>
        <taxon>Aphis</taxon>
        <taxon>Aphis</taxon>
    </lineage>
</organism>
<feature type="domain" description="CCHC-type" evidence="2">
    <location>
        <begin position="127"/>
        <end position="142"/>
    </location>
</feature>
<keyword evidence="4" id="KW-1185">Reference proteome</keyword>
<dbReference type="Gene3D" id="4.10.60.10">
    <property type="entry name" value="Zinc finger, CCHC-type"/>
    <property type="match status" value="1"/>
</dbReference>
<dbReference type="GO" id="GO:0008270">
    <property type="term" value="F:zinc ion binding"/>
    <property type="evidence" value="ECO:0007669"/>
    <property type="project" value="UniProtKB-KW"/>
</dbReference>
<dbReference type="GO" id="GO:0003676">
    <property type="term" value="F:nucleic acid binding"/>
    <property type="evidence" value="ECO:0007669"/>
    <property type="project" value="InterPro"/>
</dbReference>
<evidence type="ECO:0000259" key="2">
    <source>
        <dbReference type="PROSITE" id="PS50158"/>
    </source>
</evidence>
<dbReference type="OrthoDB" id="97058at2759"/>
<dbReference type="InterPro" id="IPR036875">
    <property type="entry name" value="Znf_CCHC_sf"/>
</dbReference>
<keyword evidence="1" id="KW-0862">Zinc</keyword>
<proteinExistence type="predicted"/>
<reference evidence="3 4" key="1">
    <citation type="submission" date="2019-08" db="EMBL/GenBank/DDBJ databases">
        <title>Whole genome of Aphis craccivora.</title>
        <authorList>
            <person name="Voronova N.V."/>
            <person name="Shulinski R.S."/>
            <person name="Bandarenka Y.V."/>
            <person name="Zhorov D.G."/>
            <person name="Warner D."/>
        </authorList>
    </citation>
    <scope>NUCLEOTIDE SEQUENCE [LARGE SCALE GENOMIC DNA]</scope>
    <source>
        <strain evidence="3">180601</strain>
        <tissue evidence="3">Whole Body</tissue>
    </source>
</reference>
<dbReference type="InterPro" id="IPR001878">
    <property type="entry name" value="Znf_CCHC"/>
</dbReference>
<evidence type="ECO:0000313" key="4">
    <source>
        <dbReference type="Proteomes" id="UP000478052"/>
    </source>
</evidence>
<evidence type="ECO:0000313" key="3">
    <source>
        <dbReference type="EMBL" id="KAF0769129.1"/>
    </source>
</evidence>
<dbReference type="PROSITE" id="PS50158">
    <property type="entry name" value="ZF_CCHC"/>
    <property type="match status" value="1"/>
</dbReference>
<keyword evidence="1" id="KW-0479">Metal-binding</keyword>
<keyword evidence="1" id="KW-0863">Zinc-finger</keyword>
<comment type="caution">
    <text evidence="3">The sequence shown here is derived from an EMBL/GenBank/DDBJ whole genome shotgun (WGS) entry which is preliminary data.</text>
</comment>
<accession>A0A6G0ZEG1</accession>
<protein>
    <submittedName>
        <fullName evidence="3">Retrovirus-related Pol polyprotein</fullName>
    </submittedName>
</protein>